<evidence type="ECO:0000313" key="4">
    <source>
        <dbReference type="Proteomes" id="UP000772434"/>
    </source>
</evidence>
<dbReference type="EMBL" id="JADNRY010000028">
    <property type="protein sequence ID" value="KAF9071922.1"/>
    <property type="molecule type" value="Genomic_DNA"/>
</dbReference>
<name>A0A9P5PTU6_9AGAR</name>
<sequence length="125" mass="14015">MRTTLPLLLLYAAIAITTFTSVLAVPVDRAHDSQRDSLPLQPRLLPGSPALDPYYTKKISIKTVKAPGSERVKFLTFIPENCVLELFKHMGQMGQFTVSVCTFNGDQRGNLFEEFFDEMTLSCVE</sequence>
<comment type="caution">
    <text evidence="2">The sequence shown here is derived from an EMBL/GenBank/DDBJ whole genome shotgun (WGS) entry which is preliminary data.</text>
</comment>
<keyword evidence="4" id="KW-1185">Reference proteome</keyword>
<keyword evidence="1" id="KW-0732">Signal</keyword>
<evidence type="ECO:0000313" key="2">
    <source>
        <dbReference type="EMBL" id="KAF9069296.1"/>
    </source>
</evidence>
<protein>
    <submittedName>
        <fullName evidence="2">Uncharacterized protein</fullName>
    </submittedName>
</protein>
<dbReference type="AlphaFoldDB" id="A0A9P5PTU6"/>
<evidence type="ECO:0000313" key="3">
    <source>
        <dbReference type="EMBL" id="KAF9071922.1"/>
    </source>
</evidence>
<feature type="signal peptide" evidence="1">
    <location>
        <begin position="1"/>
        <end position="24"/>
    </location>
</feature>
<evidence type="ECO:0000256" key="1">
    <source>
        <dbReference type="SAM" id="SignalP"/>
    </source>
</evidence>
<proteinExistence type="predicted"/>
<reference evidence="2" key="1">
    <citation type="submission" date="2020-11" db="EMBL/GenBank/DDBJ databases">
        <authorList>
            <consortium name="DOE Joint Genome Institute"/>
            <person name="Ahrendt S."/>
            <person name="Riley R."/>
            <person name="Andreopoulos W."/>
            <person name="Labutti K."/>
            <person name="Pangilinan J."/>
            <person name="Ruiz-Duenas F.J."/>
            <person name="Barrasa J.M."/>
            <person name="Sanchez-Garcia M."/>
            <person name="Camarero S."/>
            <person name="Miyauchi S."/>
            <person name="Serrano A."/>
            <person name="Linde D."/>
            <person name="Babiker R."/>
            <person name="Drula E."/>
            <person name="Ayuso-Fernandez I."/>
            <person name="Pacheco R."/>
            <person name="Padilla G."/>
            <person name="Ferreira P."/>
            <person name="Barriuso J."/>
            <person name="Kellner H."/>
            <person name="Castanera R."/>
            <person name="Alfaro M."/>
            <person name="Ramirez L."/>
            <person name="Pisabarro A.G."/>
            <person name="Kuo A."/>
            <person name="Tritt A."/>
            <person name="Lipzen A."/>
            <person name="He G."/>
            <person name="Yan M."/>
            <person name="Ng V."/>
            <person name="Cullen D."/>
            <person name="Martin F."/>
            <person name="Rosso M.-N."/>
            <person name="Henrissat B."/>
            <person name="Hibbett D."/>
            <person name="Martinez A.T."/>
            <person name="Grigoriev I.V."/>
        </authorList>
    </citation>
    <scope>NUCLEOTIDE SEQUENCE</scope>
    <source>
        <strain evidence="2">AH 40177</strain>
    </source>
</reference>
<organism evidence="2 4">
    <name type="scientific">Rhodocollybia butyracea</name>
    <dbReference type="NCBI Taxonomy" id="206335"/>
    <lineage>
        <taxon>Eukaryota</taxon>
        <taxon>Fungi</taxon>
        <taxon>Dikarya</taxon>
        <taxon>Basidiomycota</taxon>
        <taxon>Agaricomycotina</taxon>
        <taxon>Agaricomycetes</taxon>
        <taxon>Agaricomycetidae</taxon>
        <taxon>Agaricales</taxon>
        <taxon>Marasmiineae</taxon>
        <taxon>Omphalotaceae</taxon>
        <taxon>Rhodocollybia</taxon>
    </lineage>
</organism>
<dbReference type="EMBL" id="JADNRY010000052">
    <property type="protein sequence ID" value="KAF9069296.1"/>
    <property type="molecule type" value="Genomic_DNA"/>
</dbReference>
<feature type="chain" id="PRO_5040712518" evidence="1">
    <location>
        <begin position="25"/>
        <end position="125"/>
    </location>
</feature>
<gene>
    <name evidence="3" type="ORF">BDP27DRAFT_1418499</name>
    <name evidence="2" type="ORF">BDP27DRAFT_1421083</name>
</gene>
<dbReference type="Proteomes" id="UP000772434">
    <property type="component" value="Unassembled WGS sequence"/>
</dbReference>
<accession>A0A9P5PTU6</accession>